<sequence>MNALVRHQRWIAATLAGVMVLGTVSPAWAGSGKRRYKGARVVETRIVRHAWRPPVQHIVVRESNAAPVVAGILGGLILGAAIAHAGAPPADHYYYWDPYCERRFASLEMYRGHFGRHHHPRIVRVIEVDSGRCAYTYRWHDGAWHRWDDGRWDDGYDRHDGDDDGCDGRCNHRHGGGYGGDWHD</sequence>
<accession>A0A832MJ95</accession>
<proteinExistence type="predicted"/>
<dbReference type="EMBL" id="DSQF01000008">
    <property type="protein sequence ID" value="HGZ42680.1"/>
    <property type="molecule type" value="Genomic_DNA"/>
</dbReference>
<name>A0A832MJ95_UNCEI</name>
<dbReference type="AlphaFoldDB" id="A0A832MJ95"/>
<comment type="caution">
    <text evidence="1">The sequence shown here is derived from an EMBL/GenBank/DDBJ whole genome shotgun (WGS) entry which is preliminary data.</text>
</comment>
<organism evidence="1">
    <name type="scientific">Eiseniibacteriota bacterium</name>
    <dbReference type="NCBI Taxonomy" id="2212470"/>
    <lineage>
        <taxon>Bacteria</taxon>
        <taxon>Candidatus Eiseniibacteriota</taxon>
    </lineage>
</organism>
<gene>
    <name evidence="1" type="ORF">ENR23_04500</name>
</gene>
<evidence type="ECO:0000313" key="1">
    <source>
        <dbReference type="EMBL" id="HGZ42680.1"/>
    </source>
</evidence>
<reference evidence="1" key="1">
    <citation type="journal article" date="2020" name="mSystems">
        <title>Genome- and Community-Level Interaction Insights into Carbon Utilization and Element Cycling Functions of Hydrothermarchaeota in Hydrothermal Sediment.</title>
        <authorList>
            <person name="Zhou Z."/>
            <person name="Liu Y."/>
            <person name="Xu W."/>
            <person name="Pan J."/>
            <person name="Luo Z.H."/>
            <person name="Li M."/>
        </authorList>
    </citation>
    <scope>NUCLEOTIDE SEQUENCE [LARGE SCALE GENOMIC DNA]</scope>
    <source>
        <strain evidence="1">SpSt-381</strain>
    </source>
</reference>
<protein>
    <submittedName>
        <fullName evidence="1">Uncharacterized protein</fullName>
    </submittedName>
</protein>